<evidence type="ECO:0000313" key="2">
    <source>
        <dbReference type="EMBL" id="WAQ98540.1"/>
    </source>
</evidence>
<dbReference type="EMBL" id="CP111014">
    <property type="protein sequence ID" value="WAQ98540.1"/>
    <property type="molecule type" value="Genomic_DNA"/>
</dbReference>
<reference evidence="2" key="1">
    <citation type="submission" date="2022-11" db="EMBL/GenBank/DDBJ databases">
        <title>Centuries of genome instability and evolution in soft-shell clam transmissible cancer (bioRxiv).</title>
        <authorList>
            <person name="Hart S.F.M."/>
            <person name="Yonemitsu M.A."/>
            <person name="Giersch R.M."/>
            <person name="Beal B.F."/>
            <person name="Arriagada G."/>
            <person name="Davis B.W."/>
            <person name="Ostrander E.A."/>
            <person name="Goff S.P."/>
            <person name="Metzger M.J."/>
        </authorList>
    </citation>
    <scope>NUCLEOTIDE SEQUENCE</scope>
    <source>
        <strain evidence="2">MELC-2E11</strain>
        <tissue evidence="2">Siphon/mantle</tissue>
    </source>
</reference>
<accession>A0ABY7DUB3</accession>
<dbReference type="Gene3D" id="3.80.10.10">
    <property type="entry name" value="Ribonuclease Inhibitor"/>
    <property type="match status" value="1"/>
</dbReference>
<sequence length="551" mass="62116">MEDSMMRLLQPLLQPLECSDRSLLHMCAAALAKHPQLLKHEDTFELPSEVLQVVCQYLSTEDLLQLAQVLTDKGVVTRSVWLQHMLSINMSLHFFLFKMTSGSHDCACFHGNPVPATGQLVLKQICTMFPVDMKTSGITDFDLLSRTVLYFTHVYDISLRWGELKTFSKDRPLFKKIPSLQKSLVSMDIFGAPLNVPHEDAHNVKDFLESLVLHGKLAHLTLHVKHDDLDEVSGLCLSDLLVPFMSTLTESCTNLGRHSAQSSSVAGAFVKEPIASSGVTKECRKGIHAIDLKFLGDYDISCFKFIWNMPYLIHLEIDISVGNHRKVFLDNLPMLLNSRNLQHLKISCNNPYRGPVNAVEYLDLVGMDLTPDTWRPIKDFMKINACMTGITFVDMSENCNDVSCIYEELLSDVIGKCNGRLKTMQLGCLGERFQSRVFLNNLTTSLRTNPALVCLSLCDLCSNDTMALGFVEAIEELNCLEKCKLRANGIEEFLNKVELKGMKHRAGYVYMDIASPLKVRDGIRKQLQRLGLTVRLAFEPERAMLEYVAQM</sequence>
<evidence type="ECO:0000313" key="3">
    <source>
        <dbReference type="Proteomes" id="UP001164746"/>
    </source>
</evidence>
<gene>
    <name evidence="2" type="ORF">MAR_022913</name>
</gene>
<organism evidence="2 3">
    <name type="scientific">Mya arenaria</name>
    <name type="common">Soft-shell clam</name>
    <dbReference type="NCBI Taxonomy" id="6604"/>
    <lineage>
        <taxon>Eukaryota</taxon>
        <taxon>Metazoa</taxon>
        <taxon>Spiralia</taxon>
        <taxon>Lophotrochozoa</taxon>
        <taxon>Mollusca</taxon>
        <taxon>Bivalvia</taxon>
        <taxon>Autobranchia</taxon>
        <taxon>Heteroconchia</taxon>
        <taxon>Euheterodonta</taxon>
        <taxon>Imparidentia</taxon>
        <taxon>Neoheterodontei</taxon>
        <taxon>Myida</taxon>
        <taxon>Myoidea</taxon>
        <taxon>Myidae</taxon>
        <taxon>Mya</taxon>
    </lineage>
</organism>
<dbReference type="PROSITE" id="PS50181">
    <property type="entry name" value="FBOX"/>
    <property type="match status" value="1"/>
</dbReference>
<name>A0ABY7DUB3_MYAAR</name>
<evidence type="ECO:0000259" key="1">
    <source>
        <dbReference type="PROSITE" id="PS50181"/>
    </source>
</evidence>
<proteinExistence type="predicted"/>
<feature type="domain" description="F-box" evidence="1">
    <location>
        <begin position="40"/>
        <end position="69"/>
    </location>
</feature>
<dbReference type="InterPro" id="IPR032675">
    <property type="entry name" value="LRR_dom_sf"/>
</dbReference>
<keyword evidence="3" id="KW-1185">Reference proteome</keyword>
<protein>
    <recommendedName>
        <fullName evidence="1">F-box domain-containing protein</fullName>
    </recommendedName>
</protein>
<dbReference type="SUPFAM" id="SSF52047">
    <property type="entry name" value="RNI-like"/>
    <property type="match status" value="1"/>
</dbReference>
<dbReference type="Proteomes" id="UP001164746">
    <property type="component" value="Chromosome 3"/>
</dbReference>
<dbReference type="InterPro" id="IPR001810">
    <property type="entry name" value="F-box_dom"/>
</dbReference>
<dbReference type="CDD" id="cd09917">
    <property type="entry name" value="F-box_SF"/>
    <property type="match status" value="1"/>
</dbReference>